<evidence type="ECO:0000259" key="1">
    <source>
        <dbReference type="PROSITE" id="PS50162"/>
    </source>
</evidence>
<accession>A0ABD3WCS0</accession>
<dbReference type="Proteomes" id="UP001634394">
    <property type="component" value="Unassembled WGS sequence"/>
</dbReference>
<dbReference type="InterPro" id="IPR027417">
    <property type="entry name" value="P-loop_NTPase"/>
</dbReference>
<keyword evidence="3" id="KW-1185">Reference proteome</keyword>
<dbReference type="Gene3D" id="3.40.50.300">
    <property type="entry name" value="P-loop containing nucleotide triphosphate hydrolases"/>
    <property type="match status" value="1"/>
</dbReference>
<dbReference type="EMBL" id="JBJQND010000007">
    <property type="protein sequence ID" value="KAL3871704.1"/>
    <property type="molecule type" value="Genomic_DNA"/>
</dbReference>
<name>A0ABD3WCS0_SINWO</name>
<sequence length="306" mass="35107">MSLSKTETGAQFLARLGSRPSMMHIEPAFFGEGLKGKEVIELYGAEGTGKSETLLHFIVRCILPKSWKSVELSGCDAHVIFIDTDYKFSILRLASLLERYILNAVGRARQNSDETDFQCPGSEETENFIKECLKKLYIIRCTSSTQLIITLHSLENIICNNPNISAVMIDSISAFYWIDRYNGGESFAMQEANMRLACEELSKLVNTYNITVFATKQELFKKKKDFERRDREKSTVIQELDFEHQEYMCKSWQKLVTGRLVYKYVEIPGSGRRKFVVSAGPISEIVTFFVEFDEIQFLSNNEKLRL</sequence>
<evidence type="ECO:0000313" key="2">
    <source>
        <dbReference type="EMBL" id="KAL3871704.1"/>
    </source>
</evidence>
<proteinExistence type="predicted"/>
<protein>
    <recommendedName>
        <fullName evidence="1">RecA family profile 1 domain-containing protein</fullName>
    </recommendedName>
</protein>
<comment type="caution">
    <text evidence="2">The sequence shown here is derived from an EMBL/GenBank/DDBJ whole genome shotgun (WGS) entry which is preliminary data.</text>
</comment>
<feature type="domain" description="RecA family profile 1" evidence="1">
    <location>
        <begin position="14"/>
        <end position="218"/>
    </location>
</feature>
<gene>
    <name evidence="2" type="ORF">ACJMK2_039687</name>
</gene>
<organism evidence="2 3">
    <name type="scientific">Sinanodonta woodiana</name>
    <name type="common">Chinese pond mussel</name>
    <name type="synonym">Anodonta woodiana</name>
    <dbReference type="NCBI Taxonomy" id="1069815"/>
    <lineage>
        <taxon>Eukaryota</taxon>
        <taxon>Metazoa</taxon>
        <taxon>Spiralia</taxon>
        <taxon>Lophotrochozoa</taxon>
        <taxon>Mollusca</taxon>
        <taxon>Bivalvia</taxon>
        <taxon>Autobranchia</taxon>
        <taxon>Heteroconchia</taxon>
        <taxon>Palaeoheterodonta</taxon>
        <taxon>Unionida</taxon>
        <taxon>Unionoidea</taxon>
        <taxon>Unionidae</taxon>
        <taxon>Unioninae</taxon>
        <taxon>Sinanodonta</taxon>
    </lineage>
</organism>
<dbReference type="InterPro" id="IPR020588">
    <property type="entry name" value="RecA_ATP-bd"/>
</dbReference>
<dbReference type="InterPro" id="IPR013632">
    <property type="entry name" value="Rad51_C"/>
</dbReference>
<dbReference type="AlphaFoldDB" id="A0ABD3WCS0"/>
<dbReference type="PANTHER" id="PTHR46644">
    <property type="entry name" value="DNA REPAIR PROTEIN XRCC2"/>
    <property type="match status" value="1"/>
</dbReference>
<dbReference type="SUPFAM" id="SSF52540">
    <property type="entry name" value="P-loop containing nucleoside triphosphate hydrolases"/>
    <property type="match status" value="1"/>
</dbReference>
<dbReference type="PANTHER" id="PTHR46644:SF2">
    <property type="entry name" value="DNA REPAIR PROTEIN XRCC2"/>
    <property type="match status" value="1"/>
</dbReference>
<dbReference type="InterPro" id="IPR030547">
    <property type="entry name" value="XRCC2"/>
</dbReference>
<dbReference type="Pfam" id="PF08423">
    <property type="entry name" value="Rad51"/>
    <property type="match status" value="1"/>
</dbReference>
<reference evidence="2 3" key="1">
    <citation type="submission" date="2024-11" db="EMBL/GenBank/DDBJ databases">
        <title>Chromosome-level genome assembly of the freshwater bivalve Anodonta woodiana.</title>
        <authorList>
            <person name="Chen X."/>
        </authorList>
    </citation>
    <scope>NUCLEOTIDE SEQUENCE [LARGE SCALE GENOMIC DNA]</scope>
    <source>
        <strain evidence="2">MN2024</strain>
        <tissue evidence="2">Gills</tissue>
    </source>
</reference>
<evidence type="ECO:0000313" key="3">
    <source>
        <dbReference type="Proteomes" id="UP001634394"/>
    </source>
</evidence>
<dbReference type="CDD" id="cd19490">
    <property type="entry name" value="XRCC2"/>
    <property type="match status" value="1"/>
</dbReference>
<dbReference type="PROSITE" id="PS50162">
    <property type="entry name" value="RECA_2"/>
    <property type="match status" value="1"/>
</dbReference>